<feature type="compositionally biased region" description="Polar residues" evidence="1">
    <location>
        <begin position="1"/>
        <end position="26"/>
    </location>
</feature>
<evidence type="ECO:0000313" key="3">
    <source>
        <dbReference type="Proteomes" id="UP001151760"/>
    </source>
</evidence>
<reference evidence="2" key="2">
    <citation type="submission" date="2022-01" db="EMBL/GenBank/DDBJ databases">
        <authorList>
            <person name="Yamashiro T."/>
            <person name="Shiraishi A."/>
            <person name="Satake H."/>
            <person name="Nakayama K."/>
        </authorList>
    </citation>
    <scope>NUCLEOTIDE SEQUENCE</scope>
</reference>
<protein>
    <submittedName>
        <fullName evidence="2">Uncharacterized protein</fullName>
    </submittedName>
</protein>
<feature type="region of interest" description="Disordered" evidence="1">
    <location>
        <begin position="298"/>
        <end position="327"/>
    </location>
</feature>
<feature type="compositionally biased region" description="Polar residues" evidence="1">
    <location>
        <begin position="383"/>
        <end position="399"/>
    </location>
</feature>
<evidence type="ECO:0000313" key="2">
    <source>
        <dbReference type="EMBL" id="GJU07134.1"/>
    </source>
</evidence>
<evidence type="ECO:0000256" key="1">
    <source>
        <dbReference type="SAM" id="MobiDB-lite"/>
    </source>
</evidence>
<feature type="region of interest" description="Disordered" evidence="1">
    <location>
        <begin position="343"/>
        <end position="399"/>
    </location>
</feature>
<accession>A0ABQ5J3S8</accession>
<dbReference type="EMBL" id="BQNB010021509">
    <property type="protein sequence ID" value="GJU07134.1"/>
    <property type="molecule type" value="Genomic_DNA"/>
</dbReference>
<feature type="compositionally biased region" description="Polar residues" evidence="1">
    <location>
        <begin position="343"/>
        <end position="371"/>
    </location>
</feature>
<keyword evidence="3" id="KW-1185">Reference proteome</keyword>
<name>A0ABQ5J3S8_9ASTR</name>
<organism evidence="2 3">
    <name type="scientific">Tanacetum coccineum</name>
    <dbReference type="NCBI Taxonomy" id="301880"/>
    <lineage>
        <taxon>Eukaryota</taxon>
        <taxon>Viridiplantae</taxon>
        <taxon>Streptophyta</taxon>
        <taxon>Embryophyta</taxon>
        <taxon>Tracheophyta</taxon>
        <taxon>Spermatophyta</taxon>
        <taxon>Magnoliopsida</taxon>
        <taxon>eudicotyledons</taxon>
        <taxon>Gunneridae</taxon>
        <taxon>Pentapetalae</taxon>
        <taxon>asterids</taxon>
        <taxon>campanulids</taxon>
        <taxon>Asterales</taxon>
        <taxon>Asteraceae</taxon>
        <taxon>Asteroideae</taxon>
        <taxon>Anthemideae</taxon>
        <taxon>Anthemidinae</taxon>
        <taxon>Tanacetum</taxon>
    </lineage>
</organism>
<proteinExistence type="predicted"/>
<feature type="region of interest" description="Disordered" evidence="1">
    <location>
        <begin position="87"/>
        <end position="109"/>
    </location>
</feature>
<comment type="caution">
    <text evidence="2">The sequence shown here is derived from an EMBL/GenBank/DDBJ whole genome shotgun (WGS) entry which is preliminary data.</text>
</comment>
<feature type="compositionally biased region" description="Polar residues" evidence="1">
    <location>
        <begin position="36"/>
        <end position="50"/>
    </location>
</feature>
<reference evidence="2" key="1">
    <citation type="journal article" date="2022" name="Int. J. Mol. Sci.">
        <title>Draft Genome of Tanacetum Coccineum: Genomic Comparison of Closely Related Tanacetum-Family Plants.</title>
        <authorList>
            <person name="Yamashiro T."/>
            <person name="Shiraishi A."/>
            <person name="Nakayama K."/>
            <person name="Satake H."/>
        </authorList>
    </citation>
    <scope>NUCLEOTIDE SEQUENCE</scope>
</reference>
<gene>
    <name evidence="2" type="ORF">Tco_1123564</name>
</gene>
<dbReference type="Proteomes" id="UP001151760">
    <property type="component" value="Unassembled WGS sequence"/>
</dbReference>
<sequence>MVTTPVNQVPEGTSNNNQHEITSTDDAGQHHEETTQNEGNHQSNLNQSSEQELRIDMDEAENVGFMHEEMEDGGVLGDSDQIKMTFHVESRGGDNTGDEDDDMGDDEDEDITKDGTALMSLAEMDVEDHDETGLGDEYNDDMVDEEEDDEYHENRVIEVRWREALDGVLGQPGADTGLIDIAAEPFEGVNVDDLFGLRRPLAFDRRRQQSRTSFERSNTEGNNSLQHPLLLRPSQSNESGVIYSSGGVNSSRDLESLSGGSFDVAHFYMFDAPVLPFDHAFGDRVGGAAAPPPLSDFSVGLESLRAPPRRGPGDGRWTDDGQPQAGGQAAAIAQAVEEHFMSQLPSVAPSSTSVERNSLNSESLANDNQQVAEGADTDRYRQTKQTDQNTIHQDYNQSV</sequence>
<feature type="region of interest" description="Disordered" evidence="1">
    <location>
        <begin position="206"/>
        <end position="232"/>
    </location>
</feature>
<feature type="region of interest" description="Disordered" evidence="1">
    <location>
        <begin position="1"/>
        <end position="50"/>
    </location>
</feature>
<feature type="compositionally biased region" description="Acidic residues" evidence="1">
    <location>
        <begin position="96"/>
        <end position="109"/>
    </location>
</feature>
<feature type="compositionally biased region" description="Basic and acidic residues" evidence="1">
    <location>
        <begin position="206"/>
        <end position="218"/>
    </location>
</feature>